<evidence type="ECO:0000313" key="6">
    <source>
        <dbReference type="EMBL" id="ABO96038.1"/>
    </source>
</evidence>
<comment type="similarity">
    <text evidence="1">Belongs to the carnosine N-methyltransferase family.</text>
</comment>
<dbReference type="SUPFAM" id="SSF53335">
    <property type="entry name" value="S-adenosyl-L-methionine-dependent methyltransferases"/>
    <property type="match status" value="1"/>
</dbReference>
<evidence type="ECO:0000256" key="2">
    <source>
        <dbReference type="ARBA" id="ARBA00012003"/>
    </source>
</evidence>
<dbReference type="OMA" id="GSMSMCA"/>
<dbReference type="GeneID" id="5001841"/>
<dbReference type="Gene3D" id="3.40.50.150">
    <property type="entry name" value="Vaccinia Virus protein VP39"/>
    <property type="match status" value="1"/>
</dbReference>
<reference evidence="6 7" key="1">
    <citation type="journal article" date="2007" name="Proc. Natl. Acad. Sci. U.S.A.">
        <title>The tiny eukaryote Ostreococcus provides genomic insights into the paradox of plankton speciation.</title>
        <authorList>
            <person name="Palenik B."/>
            <person name="Grimwood J."/>
            <person name="Aerts A."/>
            <person name="Rouze P."/>
            <person name="Salamov A."/>
            <person name="Putnam N."/>
            <person name="Dupont C."/>
            <person name="Jorgensen R."/>
            <person name="Derelle E."/>
            <person name="Rombauts S."/>
            <person name="Zhou K."/>
            <person name="Otillar R."/>
            <person name="Merchant S.S."/>
            <person name="Podell S."/>
            <person name="Gaasterland T."/>
            <person name="Napoli C."/>
            <person name="Gendler K."/>
            <person name="Manuell A."/>
            <person name="Tai V."/>
            <person name="Vallon O."/>
            <person name="Piganeau G."/>
            <person name="Jancek S."/>
            <person name="Heijde M."/>
            <person name="Jabbari K."/>
            <person name="Bowler C."/>
            <person name="Lohr M."/>
            <person name="Robbens S."/>
            <person name="Werner G."/>
            <person name="Dubchak I."/>
            <person name="Pazour G.J."/>
            <person name="Ren Q."/>
            <person name="Paulsen I."/>
            <person name="Delwiche C."/>
            <person name="Schmutz J."/>
            <person name="Rokhsar D."/>
            <person name="Van de Peer Y."/>
            <person name="Moreau H."/>
            <person name="Grigoriev I.V."/>
        </authorList>
    </citation>
    <scope>NUCLEOTIDE SEQUENCE [LARGE SCALE GENOMIC DNA]</scope>
    <source>
        <strain evidence="6 7">CCE9901</strain>
    </source>
</reference>
<dbReference type="SMART" id="SM01296">
    <property type="entry name" value="N2227"/>
    <property type="match status" value="1"/>
</dbReference>
<dbReference type="AlphaFoldDB" id="A4RXG5"/>
<protein>
    <recommendedName>
        <fullName evidence="2">carnosine N-methyltransferase</fullName>
        <ecNumber evidence="2">2.1.1.22</ecNumber>
    </recommendedName>
</protein>
<dbReference type="Pfam" id="PF07942">
    <property type="entry name" value="CARME"/>
    <property type="match status" value="1"/>
</dbReference>
<keyword evidence="3" id="KW-0489">Methyltransferase</keyword>
<evidence type="ECO:0000313" key="7">
    <source>
        <dbReference type="Proteomes" id="UP000001568"/>
    </source>
</evidence>
<keyword evidence="7" id="KW-1185">Reference proteome</keyword>
<dbReference type="GO" id="GO:0032259">
    <property type="term" value="P:methylation"/>
    <property type="evidence" value="ECO:0007669"/>
    <property type="project" value="UniProtKB-KW"/>
</dbReference>
<dbReference type="PANTHER" id="PTHR12303">
    <property type="entry name" value="CARNOSINE N-METHYLTRANSFERASE"/>
    <property type="match status" value="1"/>
</dbReference>
<dbReference type="Gramene" id="ABO96038">
    <property type="protein sequence ID" value="ABO96038"/>
    <property type="gene ID" value="OSTLU_38469"/>
</dbReference>
<evidence type="ECO:0000256" key="3">
    <source>
        <dbReference type="ARBA" id="ARBA00022603"/>
    </source>
</evidence>
<dbReference type="GO" id="GO:0030735">
    <property type="term" value="F:carnosine N-methyltransferase activity"/>
    <property type="evidence" value="ECO:0007669"/>
    <property type="project" value="UniProtKB-EC"/>
</dbReference>
<dbReference type="InterPro" id="IPR029063">
    <property type="entry name" value="SAM-dependent_MTases_sf"/>
</dbReference>
<dbReference type="Proteomes" id="UP000001568">
    <property type="component" value="Chromosome 5"/>
</dbReference>
<dbReference type="HOGENOM" id="CLU_030612_0_0_1"/>
<proteinExistence type="inferred from homology"/>
<dbReference type="InterPro" id="IPR012901">
    <property type="entry name" value="CARME"/>
</dbReference>
<evidence type="ECO:0000256" key="1">
    <source>
        <dbReference type="ARBA" id="ARBA00010086"/>
    </source>
</evidence>
<sequence>MVDADAADGVEGDAREREAFLKIARAVHAYDADAARLLERWRARLERDDLPKRYDGALDGARRDVRTLGAKAKALNYDFLRCALHTFVDNERAPAHLRIPSARVAAWSRDEAFRAERDDVDKVRYVLKNVWRDWSEEGARERKPVYDLIFSALREKLGAIDARVGSPVGEAPRVLVPGCGLGRLVFELAKLGYDAQGNEFSYYMLMFSSFLLNATSEVGEFGICPWMHSRSNHREAADMWRETRIPDEVPGDANLPPGAMMSMAAGDFAAVYGEARETGMWDAVVTCFFIDTAHNIVEYLECIANCLRPGGCWVNFGPLLYHWEEYVDEQSVELSLEEVLAAAESFGLRVERSESTAPVDYTSDPRSMHKTTYSCAFIVATKV</sequence>
<dbReference type="KEGG" id="olu:OSTLU_38469"/>
<dbReference type="RefSeq" id="XP_001417745.1">
    <property type="nucleotide sequence ID" value="XM_001417708.1"/>
</dbReference>
<name>A4RXG5_OSTLU</name>
<evidence type="ECO:0000256" key="4">
    <source>
        <dbReference type="ARBA" id="ARBA00022679"/>
    </source>
</evidence>
<dbReference type="EC" id="2.1.1.22" evidence="2"/>
<dbReference type="EMBL" id="CP000585">
    <property type="protein sequence ID" value="ABO96038.1"/>
    <property type="molecule type" value="Genomic_DNA"/>
</dbReference>
<accession>A4RXG5</accession>
<dbReference type="eggNOG" id="KOG2798">
    <property type="taxonomic scope" value="Eukaryota"/>
</dbReference>
<organism evidence="6 7">
    <name type="scientific">Ostreococcus lucimarinus (strain CCE9901)</name>
    <dbReference type="NCBI Taxonomy" id="436017"/>
    <lineage>
        <taxon>Eukaryota</taxon>
        <taxon>Viridiplantae</taxon>
        <taxon>Chlorophyta</taxon>
        <taxon>Mamiellophyceae</taxon>
        <taxon>Mamiellales</taxon>
        <taxon>Bathycoccaceae</taxon>
        <taxon>Ostreococcus</taxon>
    </lineage>
</organism>
<dbReference type="PANTHER" id="PTHR12303:SF6">
    <property type="entry name" value="CARNOSINE N-METHYLTRANSFERASE"/>
    <property type="match status" value="1"/>
</dbReference>
<gene>
    <name evidence="6" type="ORF">OSTLU_38469</name>
</gene>
<keyword evidence="5" id="KW-0949">S-adenosyl-L-methionine</keyword>
<evidence type="ECO:0000256" key="5">
    <source>
        <dbReference type="ARBA" id="ARBA00022691"/>
    </source>
</evidence>
<dbReference type="OrthoDB" id="978at2759"/>
<keyword evidence="4" id="KW-0808">Transferase</keyword>